<dbReference type="InterPro" id="IPR002676">
    <property type="entry name" value="RimM_N"/>
</dbReference>
<evidence type="ECO:0000256" key="1">
    <source>
        <dbReference type="ARBA" id="ARBA00022490"/>
    </source>
</evidence>
<reference evidence="8 9" key="1">
    <citation type="journal article" date="2018" name="ISME J.">
        <title>A methanotrophic archaeon couples anaerobic oxidation of methane to Fe(III) reduction.</title>
        <authorList>
            <person name="Cai C."/>
            <person name="Leu A.O."/>
            <person name="Xie G.J."/>
            <person name="Guo J."/>
            <person name="Feng Y."/>
            <person name="Zhao J.X."/>
            <person name="Tyson G.W."/>
            <person name="Yuan Z."/>
            <person name="Hu S."/>
        </authorList>
    </citation>
    <scope>NUCLEOTIDE SEQUENCE [LARGE SCALE GENOMIC DNA]</scope>
    <source>
        <strain evidence="8">FeB_12</strain>
    </source>
</reference>
<evidence type="ECO:0000256" key="4">
    <source>
        <dbReference type="ARBA" id="ARBA00023186"/>
    </source>
</evidence>
<dbReference type="GO" id="GO:0042274">
    <property type="term" value="P:ribosomal small subunit biogenesis"/>
    <property type="evidence" value="ECO:0007669"/>
    <property type="project" value="UniProtKB-UniRule"/>
</dbReference>
<dbReference type="InterPro" id="IPR011033">
    <property type="entry name" value="PRC_barrel-like_sf"/>
</dbReference>
<accession>A0A855X2R7</accession>
<comment type="caution">
    <text evidence="8">The sequence shown here is derived from an EMBL/GenBank/DDBJ whole genome shotgun (WGS) entry which is preliminary data.</text>
</comment>
<evidence type="ECO:0000259" key="7">
    <source>
        <dbReference type="Pfam" id="PF24986"/>
    </source>
</evidence>
<dbReference type="NCBIfam" id="TIGR02273">
    <property type="entry name" value="16S_RimM"/>
    <property type="match status" value="1"/>
</dbReference>
<dbReference type="Gene3D" id="2.40.30.60">
    <property type="entry name" value="RimM"/>
    <property type="match status" value="1"/>
</dbReference>
<organism evidence="8 9">
    <name type="scientific">candidate division GN15 bacterium</name>
    <dbReference type="NCBI Taxonomy" id="2072418"/>
    <lineage>
        <taxon>Bacteria</taxon>
        <taxon>candidate division GN15</taxon>
    </lineage>
</organism>
<dbReference type="PANTHER" id="PTHR33692:SF1">
    <property type="entry name" value="RIBOSOME MATURATION FACTOR RIMM"/>
    <property type="match status" value="1"/>
</dbReference>
<name>A0A855X2R7_9BACT</name>
<evidence type="ECO:0000256" key="3">
    <source>
        <dbReference type="ARBA" id="ARBA00022552"/>
    </source>
</evidence>
<keyword evidence="3 5" id="KW-0698">rRNA processing</keyword>
<dbReference type="Pfam" id="PF01782">
    <property type="entry name" value="RimM"/>
    <property type="match status" value="1"/>
</dbReference>
<proteinExistence type="inferred from homology"/>
<comment type="domain">
    <text evidence="5">The PRC barrel domain binds ribosomal protein uS19.</text>
</comment>
<dbReference type="GO" id="GO:0005737">
    <property type="term" value="C:cytoplasm"/>
    <property type="evidence" value="ECO:0007669"/>
    <property type="project" value="UniProtKB-SubCell"/>
</dbReference>
<evidence type="ECO:0000256" key="5">
    <source>
        <dbReference type="HAMAP-Rule" id="MF_00014"/>
    </source>
</evidence>
<dbReference type="GO" id="GO:0005840">
    <property type="term" value="C:ribosome"/>
    <property type="evidence" value="ECO:0007669"/>
    <property type="project" value="InterPro"/>
</dbReference>
<evidence type="ECO:0000256" key="2">
    <source>
        <dbReference type="ARBA" id="ARBA00022517"/>
    </source>
</evidence>
<dbReference type="AlphaFoldDB" id="A0A855X2R7"/>
<dbReference type="GO" id="GO:0043022">
    <property type="term" value="F:ribosome binding"/>
    <property type="evidence" value="ECO:0007669"/>
    <property type="project" value="InterPro"/>
</dbReference>
<keyword evidence="2 5" id="KW-0690">Ribosome biogenesis</keyword>
<comment type="similarity">
    <text evidence="5">Belongs to the RimM family.</text>
</comment>
<dbReference type="SUPFAM" id="SSF50346">
    <property type="entry name" value="PRC-barrel domain"/>
    <property type="match status" value="1"/>
</dbReference>
<dbReference type="Gene3D" id="2.30.30.240">
    <property type="entry name" value="PRC-barrel domain"/>
    <property type="match status" value="1"/>
</dbReference>
<comment type="subunit">
    <text evidence="5">Binds ribosomal protein uS19.</text>
</comment>
<evidence type="ECO:0000313" key="8">
    <source>
        <dbReference type="EMBL" id="PWB74375.1"/>
    </source>
</evidence>
<protein>
    <recommendedName>
        <fullName evidence="5">Ribosome maturation factor RimM</fullName>
    </recommendedName>
</protein>
<dbReference type="SUPFAM" id="SSF50447">
    <property type="entry name" value="Translation proteins"/>
    <property type="match status" value="1"/>
</dbReference>
<gene>
    <name evidence="5 8" type="primary">rimM</name>
    <name evidence="8" type="ORF">C3F09_04050</name>
</gene>
<dbReference type="GO" id="GO:0006364">
    <property type="term" value="P:rRNA processing"/>
    <property type="evidence" value="ECO:0007669"/>
    <property type="project" value="UniProtKB-UniRule"/>
</dbReference>
<dbReference type="InterPro" id="IPR011961">
    <property type="entry name" value="RimM"/>
</dbReference>
<dbReference type="InterPro" id="IPR056792">
    <property type="entry name" value="PRC_RimM"/>
</dbReference>
<dbReference type="PANTHER" id="PTHR33692">
    <property type="entry name" value="RIBOSOME MATURATION FACTOR RIMM"/>
    <property type="match status" value="1"/>
</dbReference>
<dbReference type="HAMAP" id="MF_00014">
    <property type="entry name" value="Ribosome_mat_RimM"/>
    <property type="match status" value="1"/>
</dbReference>
<dbReference type="InterPro" id="IPR009000">
    <property type="entry name" value="Transl_B-barrel_sf"/>
</dbReference>
<evidence type="ECO:0000259" key="6">
    <source>
        <dbReference type="Pfam" id="PF01782"/>
    </source>
</evidence>
<sequence>MNSVATETQYVTVGKLGRTRGVHGEIWITPTTDFPERFLGLKEIYMDNRGVWEKVRIRSSRIISGRPVVALAEITSPEEASRLTNRELALPREQLVKLPEDRHYIFEVVGCLAYASDSGELLGEIVDVAQYPANDVYVIRKPDGGETVCPAIKQFVVSIDTEKKRVTLVTDGLLDSR</sequence>
<comment type="subcellular location">
    <subcellularLocation>
        <location evidence="5">Cytoplasm</location>
    </subcellularLocation>
</comment>
<dbReference type="InterPro" id="IPR036976">
    <property type="entry name" value="RimM_N_sf"/>
</dbReference>
<dbReference type="EMBL" id="PQAP01000034">
    <property type="protein sequence ID" value="PWB74375.1"/>
    <property type="molecule type" value="Genomic_DNA"/>
</dbReference>
<feature type="domain" description="RimM N-terminal" evidence="6">
    <location>
        <begin position="12"/>
        <end position="94"/>
    </location>
</feature>
<keyword evidence="4 5" id="KW-0143">Chaperone</keyword>
<evidence type="ECO:0000313" key="9">
    <source>
        <dbReference type="Proteomes" id="UP000250918"/>
    </source>
</evidence>
<dbReference type="Pfam" id="PF24986">
    <property type="entry name" value="PRC_RimM"/>
    <property type="match status" value="1"/>
</dbReference>
<keyword evidence="1 5" id="KW-0963">Cytoplasm</keyword>
<comment type="function">
    <text evidence="5">An accessory protein needed during the final step in the assembly of 30S ribosomal subunit, possibly for assembly of the head region. Essential for efficient processing of 16S rRNA. May be needed both before and after RbfA during the maturation of 16S rRNA. It has affinity for free ribosomal 30S subunits but not for 70S ribosomes.</text>
</comment>
<feature type="domain" description="Ribosome maturation factor RimM PRC barrel" evidence="7">
    <location>
        <begin position="107"/>
        <end position="169"/>
    </location>
</feature>
<dbReference type="Proteomes" id="UP000250918">
    <property type="component" value="Unassembled WGS sequence"/>
</dbReference>